<protein>
    <recommendedName>
        <fullName evidence="8">N-(5'-phosphoribosyl)anthranilate isomerase</fullName>
        <shortName evidence="8">PRAI</shortName>
        <ecNumber evidence="8">5.3.1.24</ecNumber>
    </recommendedName>
</protein>
<comment type="catalytic activity">
    <reaction evidence="1 8">
        <text>N-(5-phospho-beta-D-ribosyl)anthranilate = 1-(2-carboxyphenylamino)-1-deoxy-D-ribulose 5-phosphate</text>
        <dbReference type="Rhea" id="RHEA:21540"/>
        <dbReference type="ChEBI" id="CHEBI:18277"/>
        <dbReference type="ChEBI" id="CHEBI:58613"/>
        <dbReference type="EC" id="5.3.1.24"/>
    </reaction>
</comment>
<comment type="pathway">
    <text evidence="2 8">Amino-acid biosynthesis; L-tryptophan biosynthesis; L-tryptophan from chorismate: step 3/5.</text>
</comment>
<dbReference type="PANTHER" id="PTHR42894">
    <property type="entry name" value="N-(5'-PHOSPHORIBOSYL)ANTHRANILATE ISOMERASE"/>
    <property type="match status" value="1"/>
</dbReference>
<dbReference type="STRING" id="1230458.C484_11101"/>
<dbReference type="GO" id="GO:0000162">
    <property type="term" value="P:L-tryptophan biosynthetic process"/>
    <property type="evidence" value="ECO:0007669"/>
    <property type="project" value="UniProtKB-UniRule"/>
</dbReference>
<gene>
    <name evidence="8" type="primary">trpF</name>
    <name evidence="10" type="ORF">C484_11101</name>
</gene>
<evidence type="ECO:0000256" key="3">
    <source>
        <dbReference type="ARBA" id="ARBA00007571"/>
    </source>
</evidence>
<dbReference type="GO" id="GO:0004640">
    <property type="term" value="F:phosphoribosylanthranilate isomerase activity"/>
    <property type="evidence" value="ECO:0007669"/>
    <property type="project" value="UniProtKB-UniRule"/>
</dbReference>
<organism evidence="10 11">
    <name type="scientific">Natrialba taiwanensis DSM 12281</name>
    <dbReference type="NCBI Taxonomy" id="1230458"/>
    <lineage>
        <taxon>Archaea</taxon>
        <taxon>Methanobacteriati</taxon>
        <taxon>Methanobacteriota</taxon>
        <taxon>Stenosarchaea group</taxon>
        <taxon>Halobacteria</taxon>
        <taxon>Halobacteriales</taxon>
        <taxon>Natrialbaceae</taxon>
        <taxon>Natrialba</taxon>
    </lineage>
</organism>
<evidence type="ECO:0000256" key="6">
    <source>
        <dbReference type="ARBA" id="ARBA00023141"/>
    </source>
</evidence>
<dbReference type="InterPro" id="IPR011060">
    <property type="entry name" value="RibuloseP-bd_barrel"/>
</dbReference>
<dbReference type="AlphaFoldDB" id="L9ZXG0"/>
<dbReference type="OrthoDB" id="27513at2157"/>
<evidence type="ECO:0000256" key="4">
    <source>
        <dbReference type="ARBA" id="ARBA00022605"/>
    </source>
</evidence>
<evidence type="ECO:0000313" key="10">
    <source>
        <dbReference type="EMBL" id="ELY90766.1"/>
    </source>
</evidence>
<evidence type="ECO:0000256" key="2">
    <source>
        <dbReference type="ARBA" id="ARBA00004664"/>
    </source>
</evidence>
<comment type="similarity">
    <text evidence="3 8">Belongs to the TrpF family.</text>
</comment>
<dbReference type="Gene3D" id="3.20.20.70">
    <property type="entry name" value="Aldolase class I"/>
    <property type="match status" value="1"/>
</dbReference>
<dbReference type="CDD" id="cd00405">
    <property type="entry name" value="PRAI"/>
    <property type="match status" value="1"/>
</dbReference>
<proteinExistence type="inferred from homology"/>
<dbReference type="EC" id="5.3.1.24" evidence="8"/>
<accession>L9ZXG0</accession>
<dbReference type="RefSeq" id="WP_006825971.1">
    <property type="nucleotide sequence ID" value="NZ_AOIL01000042.1"/>
</dbReference>
<keyword evidence="11" id="KW-1185">Reference proteome</keyword>
<dbReference type="InterPro" id="IPR001240">
    <property type="entry name" value="PRAI_dom"/>
</dbReference>
<keyword evidence="7 8" id="KW-0413">Isomerase</keyword>
<dbReference type="EMBL" id="AOIL01000042">
    <property type="protein sequence ID" value="ELY90766.1"/>
    <property type="molecule type" value="Genomic_DNA"/>
</dbReference>
<dbReference type="PATRIC" id="fig|1230458.4.peg.2227"/>
<evidence type="ECO:0000256" key="7">
    <source>
        <dbReference type="ARBA" id="ARBA00023235"/>
    </source>
</evidence>
<dbReference type="InterPro" id="IPR044643">
    <property type="entry name" value="TrpF_fam"/>
</dbReference>
<keyword evidence="4 8" id="KW-0028">Amino-acid biosynthesis</keyword>
<evidence type="ECO:0000256" key="1">
    <source>
        <dbReference type="ARBA" id="ARBA00001164"/>
    </source>
</evidence>
<reference evidence="10 11" key="1">
    <citation type="journal article" date="2014" name="PLoS Genet.">
        <title>Phylogenetically driven sequencing of extremely halophilic archaea reveals strategies for static and dynamic osmo-response.</title>
        <authorList>
            <person name="Becker E.A."/>
            <person name="Seitzer P.M."/>
            <person name="Tritt A."/>
            <person name="Larsen D."/>
            <person name="Krusor M."/>
            <person name="Yao A.I."/>
            <person name="Wu D."/>
            <person name="Madern D."/>
            <person name="Eisen J.A."/>
            <person name="Darling A.E."/>
            <person name="Facciotti M.T."/>
        </authorList>
    </citation>
    <scope>NUCLEOTIDE SEQUENCE [LARGE SCALE GENOMIC DNA]</scope>
    <source>
        <strain evidence="10 11">DSM 12281</strain>
    </source>
</reference>
<evidence type="ECO:0000256" key="5">
    <source>
        <dbReference type="ARBA" id="ARBA00022822"/>
    </source>
</evidence>
<evidence type="ECO:0000259" key="9">
    <source>
        <dbReference type="Pfam" id="PF00697"/>
    </source>
</evidence>
<comment type="caution">
    <text evidence="10">The sequence shown here is derived from an EMBL/GenBank/DDBJ whole genome shotgun (WGS) entry which is preliminary data.</text>
</comment>
<dbReference type="Pfam" id="PF00697">
    <property type="entry name" value="PRAI"/>
    <property type="match status" value="1"/>
</dbReference>
<feature type="domain" description="N-(5'phosphoribosyl) anthranilate isomerase (PRAI)" evidence="9">
    <location>
        <begin position="4"/>
        <end position="207"/>
    </location>
</feature>
<sequence length="220" mass="22833">MTRVKICGLTNAADIETAVDAGTDAIGVICDVPVDTPREVAADRARELVAAVPPFVTAVLVTMPETPAAAIDLVERIEPDAVQVHGSLEPTELGSLHETIGVDLIAAVDAGEMDDPLVGEYAEEVDALIVDSADEDGGGGTGETHDWDRTRTVTNALETPVILAGGLTPENVADAVRAVDPFAVDVASGVETTGGSKDTDAVRSFVDRARHAEQTTELQP</sequence>
<evidence type="ECO:0000313" key="11">
    <source>
        <dbReference type="Proteomes" id="UP000011648"/>
    </source>
</evidence>
<name>L9ZXG0_9EURY</name>
<dbReference type="PANTHER" id="PTHR42894:SF1">
    <property type="entry name" value="N-(5'-PHOSPHORIBOSYL)ANTHRANILATE ISOMERASE"/>
    <property type="match status" value="1"/>
</dbReference>
<keyword evidence="6 8" id="KW-0057">Aromatic amino acid biosynthesis</keyword>
<dbReference type="HAMAP" id="MF_00135">
    <property type="entry name" value="PRAI"/>
    <property type="match status" value="1"/>
</dbReference>
<dbReference type="InterPro" id="IPR013785">
    <property type="entry name" value="Aldolase_TIM"/>
</dbReference>
<dbReference type="UniPathway" id="UPA00035">
    <property type="reaction ID" value="UER00042"/>
</dbReference>
<evidence type="ECO:0000256" key="8">
    <source>
        <dbReference type="HAMAP-Rule" id="MF_00135"/>
    </source>
</evidence>
<keyword evidence="5 8" id="KW-0822">Tryptophan biosynthesis</keyword>
<dbReference type="SUPFAM" id="SSF51366">
    <property type="entry name" value="Ribulose-phoshate binding barrel"/>
    <property type="match status" value="1"/>
</dbReference>
<dbReference type="Proteomes" id="UP000011648">
    <property type="component" value="Unassembled WGS sequence"/>
</dbReference>